<evidence type="ECO:0000256" key="6">
    <source>
        <dbReference type="ARBA" id="ARBA00022847"/>
    </source>
</evidence>
<comment type="similarity">
    <text evidence="1">Belongs to the KdgT transporter family.</text>
</comment>
<dbReference type="Pfam" id="PF03812">
    <property type="entry name" value="KdgT"/>
    <property type="match status" value="1"/>
</dbReference>
<evidence type="ECO:0000256" key="4">
    <source>
        <dbReference type="ARBA" id="ARBA00022597"/>
    </source>
</evidence>
<dbReference type="InterPro" id="IPR004684">
    <property type="entry name" value="2keto-3dGluconate_permease"/>
</dbReference>
<dbReference type="Proteomes" id="UP000434052">
    <property type="component" value="Unassembled WGS sequence"/>
</dbReference>
<sequence>MVVPLMFCVFVNTWCPDLLDILIFTPFLLRDGSMPRLAFFMFCTGSHISVNQAGMPLVKALSLTITTVVIGAVVGVLVTYFFGPAVVLGVVPMSIVACMTNSNSGLYAALSGAFGDSTYVGALSVLSSNYGPFFTMLAFGLTGLAYIPFLILFGTILRIIIGCVLGNRGHRSARLAEACRVHLHPFIRLSTRHRPEPAP</sequence>
<keyword evidence="6" id="KW-0769">Symport</keyword>
<evidence type="ECO:0000313" key="11">
    <source>
        <dbReference type="Proteomes" id="UP000434052"/>
    </source>
</evidence>
<gene>
    <name evidence="10" type="ORF">DQK91_22295</name>
</gene>
<organism evidence="10 11">
    <name type="scientific">Oceanidesulfovibrio marinus</name>
    <dbReference type="NCBI Taxonomy" id="370038"/>
    <lineage>
        <taxon>Bacteria</taxon>
        <taxon>Pseudomonadati</taxon>
        <taxon>Thermodesulfobacteriota</taxon>
        <taxon>Desulfovibrionia</taxon>
        <taxon>Desulfovibrionales</taxon>
        <taxon>Desulfovibrionaceae</taxon>
        <taxon>Oceanidesulfovibrio</taxon>
    </lineage>
</organism>
<feature type="transmembrane region" description="Helical" evidence="9">
    <location>
        <begin position="60"/>
        <end position="93"/>
    </location>
</feature>
<dbReference type="RefSeq" id="WP_235896779.1">
    <property type="nucleotide sequence ID" value="NZ_QMIF01000115.1"/>
</dbReference>
<comment type="caution">
    <text evidence="10">The sequence shown here is derived from an EMBL/GenBank/DDBJ whole genome shotgun (WGS) entry which is preliminary data.</text>
</comment>
<dbReference type="GO" id="GO:0016020">
    <property type="term" value="C:membrane"/>
    <property type="evidence" value="ECO:0007669"/>
    <property type="project" value="InterPro"/>
</dbReference>
<keyword evidence="3" id="KW-1003">Cell membrane</keyword>
<protein>
    <submittedName>
        <fullName evidence="10">2-keto-3-deoxygluconate permease</fullName>
    </submittedName>
</protein>
<evidence type="ECO:0000313" key="10">
    <source>
        <dbReference type="EMBL" id="TVM28449.1"/>
    </source>
</evidence>
<proteinExistence type="inferred from homology"/>
<feature type="transmembrane region" description="Helical" evidence="9">
    <location>
        <begin position="146"/>
        <end position="165"/>
    </location>
</feature>
<dbReference type="GO" id="GO:0015649">
    <property type="term" value="F:2-keto-3-deoxygluconate:proton symporter activity"/>
    <property type="evidence" value="ECO:0007669"/>
    <property type="project" value="InterPro"/>
</dbReference>
<name>A0A6P1ZA70_9BACT</name>
<feature type="transmembrane region" description="Helical" evidence="9">
    <location>
        <begin position="105"/>
        <end position="126"/>
    </location>
</feature>
<keyword evidence="4" id="KW-0762">Sugar transport</keyword>
<reference evidence="10 11" key="1">
    <citation type="submission" date="2018-06" db="EMBL/GenBank/DDBJ databases">
        <title>Complete genome of Desulfovibrio marinus P48SEP.</title>
        <authorList>
            <person name="Crispim J.S."/>
            <person name="Vidigal P.M.P."/>
            <person name="Silva L.C.F."/>
            <person name="Araujo L.C."/>
            <person name="Laguardia C.N."/>
            <person name="Dias R.S."/>
            <person name="Sousa M.P."/>
            <person name="Paula S.O."/>
            <person name="Silva C."/>
        </authorList>
    </citation>
    <scope>NUCLEOTIDE SEQUENCE [LARGE SCALE GENOMIC DNA]</scope>
    <source>
        <strain evidence="10 11">P48SEP</strain>
    </source>
</reference>
<dbReference type="EMBL" id="QMIF01000115">
    <property type="protein sequence ID" value="TVM28449.1"/>
    <property type="molecule type" value="Genomic_DNA"/>
</dbReference>
<keyword evidence="7 9" id="KW-1133">Transmembrane helix</keyword>
<dbReference type="AlphaFoldDB" id="A0A6P1ZA70"/>
<evidence type="ECO:0000256" key="8">
    <source>
        <dbReference type="ARBA" id="ARBA00023136"/>
    </source>
</evidence>
<evidence type="ECO:0000256" key="7">
    <source>
        <dbReference type="ARBA" id="ARBA00022989"/>
    </source>
</evidence>
<evidence type="ECO:0000256" key="3">
    <source>
        <dbReference type="ARBA" id="ARBA00022475"/>
    </source>
</evidence>
<evidence type="ECO:0000256" key="5">
    <source>
        <dbReference type="ARBA" id="ARBA00022692"/>
    </source>
</evidence>
<keyword evidence="2" id="KW-0813">Transport</keyword>
<evidence type="ECO:0000256" key="1">
    <source>
        <dbReference type="ARBA" id="ARBA00006430"/>
    </source>
</evidence>
<keyword evidence="5 9" id="KW-0812">Transmembrane</keyword>
<feature type="non-terminal residue" evidence="10">
    <location>
        <position position="199"/>
    </location>
</feature>
<evidence type="ECO:0000256" key="2">
    <source>
        <dbReference type="ARBA" id="ARBA00022448"/>
    </source>
</evidence>
<keyword evidence="8 9" id="KW-0472">Membrane</keyword>
<accession>A0A6P1ZA70</accession>
<evidence type="ECO:0000256" key="9">
    <source>
        <dbReference type="SAM" id="Phobius"/>
    </source>
</evidence>